<accession>A0A1E4SBE7</accession>
<dbReference type="GeneID" id="30986079"/>
<sequence>MVKSPIPITGSYQQHANHWPCRRRVSRAATALGVAEVDIEAGQFDFYEEPEQFGQELTNLRSFLVLTAPTAGQ</sequence>
<dbReference type="AlphaFoldDB" id="A0A1E4SBE7"/>
<evidence type="ECO:0000313" key="1">
    <source>
        <dbReference type="EMBL" id="ODV76850.1"/>
    </source>
</evidence>
<gene>
    <name evidence="1" type="ORF">CANTADRAFT_92426</name>
</gene>
<dbReference type="EMBL" id="KV453917">
    <property type="protein sequence ID" value="ODV76850.1"/>
    <property type="molecule type" value="Genomic_DNA"/>
</dbReference>
<organism evidence="1 2">
    <name type="scientific">Suhomyces tanzawaensis NRRL Y-17324</name>
    <dbReference type="NCBI Taxonomy" id="984487"/>
    <lineage>
        <taxon>Eukaryota</taxon>
        <taxon>Fungi</taxon>
        <taxon>Dikarya</taxon>
        <taxon>Ascomycota</taxon>
        <taxon>Saccharomycotina</taxon>
        <taxon>Pichiomycetes</taxon>
        <taxon>Debaryomycetaceae</taxon>
        <taxon>Suhomyces</taxon>
    </lineage>
</organism>
<reference evidence="2" key="1">
    <citation type="submission" date="2016-05" db="EMBL/GenBank/DDBJ databases">
        <title>Comparative genomics of biotechnologically important yeasts.</title>
        <authorList>
            <consortium name="DOE Joint Genome Institute"/>
            <person name="Riley R."/>
            <person name="Haridas S."/>
            <person name="Wolfe K.H."/>
            <person name="Lopes M.R."/>
            <person name="Hittinger C.T."/>
            <person name="Goker M."/>
            <person name="Salamov A."/>
            <person name="Wisecaver J."/>
            <person name="Long T.M."/>
            <person name="Aerts A.L."/>
            <person name="Barry K."/>
            <person name="Choi C."/>
            <person name="Clum A."/>
            <person name="Coughlan A.Y."/>
            <person name="Deshpande S."/>
            <person name="Douglass A.P."/>
            <person name="Hanson S.J."/>
            <person name="Klenk H.-P."/>
            <person name="Labutti K."/>
            <person name="Lapidus A."/>
            <person name="Lindquist E."/>
            <person name="Lipzen A."/>
            <person name="Meier-Kolthoff J.P."/>
            <person name="Ohm R.A."/>
            <person name="Otillar R.P."/>
            <person name="Pangilinan J."/>
            <person name="Peng Y."/>
            <person name="Rokas A."/>
            <person name="Rosa C.A."/>
            <person name="Scheuner C."/>
            <person name="Sibirny A.A."/>
            <person name="Slot J.C."/>
            <person name="Stielow J.B."/>
            <person name="Sun H."/>
            <person name="Kurtzman C.P."/>
            <person name="Blackwell M."/>
            <person name="Grigoriev I.V."/>
            <person name="Jeffries T.W."/>
        </authorList>
    </citation>
    <scope>NUCLEOTIDE SEQUENCE [LARGE SCALE GENOMIC DNA]</scope>
    <source>
        <strain evidence="2">NRRL Y-17324</strain>
    </source>
</reference>
<name>A0A1E4SBE7_9ASCO</name>
<protein>
    <submittedName>
        <fullName evidence="1">Uncharacterized protein</fullName>
    </submittedName>
</protein>
<dbReference type="Proteomes" id="UP000094285">
    <property type="component" value="Unassembled WGS sequence"/>
</dbReference>
<dbReference type="RefSeq" id="XP_020061972.1">
    <property type="nucleotide sequence ID" value="XM_020211943.1"/>
</dbReference>
<keyword evidence="2" id="KW-1185">Reference proteome</keyword>
<evidence type="ECO:0000313" key="2">
    <source>
        <dbReference type="Proteomes" id="UP000094285"/>
    </source>
</evidence>
<proteinExistence type="predicted"/>